<sequence length="168" mass="17827">MVEQSVLKPVDASTLPDHEAEGKAPWIVRELAEYLTGRVKMASYETIKATGKSVGGTAAILVPAIAPGVDMAPGGSEVAGSVTAQLVGSAGKEAVSWLLVDKPLDDLLRNHAHTLNGNSAKEILITLKYKHVTKDAALGFFRSPEHEDSSILSKVADYFAVENGRFSL</sequence>
<dbReference type="OrthoDB" id="3351042at2759"/>
<reference evidence="1 2" key="1">
    <citation type="submission" date="2014-04" db="EMBL/GenBank/DDBJ databases">
        <authorList>
            <consortium name="DOE Joint Genome Institute"/>
            <person name="Kuo A."/>
            <person name="Girlanda M."/>
            <person name="Perotto S."/>
            <person name="Kohler A."/>
            <person name="Nagy L.G."/>
            <person name="Floudas D."/>
            <person name="Copeland A."/>
            <person name="Barry K.W."/>
            <person name="Cichocki N."/>
            <person name="Veneault-Fourrey C."/>
            <person name="LaButti K."/>
            <person name="Lindquist E.A."/>
            <person name="Lipzen A."/>
            <person name="Lundell T."/>
            <person name="Morin E."/>
            <person name="Murat C."/>
            <person name="Sun H."/>
            <person name="Tunlid A."/>
            <person name="Henrissat B."/>
            <person name="Grigoriev I.V."/>
            <person name="Hibbett D.S."/>
            <person name="Martin F."/>
            <person name="Nordberg H.P."/>
            <person name="Cantor M.N."/>
            <person name="Hua S.X."/>
        </authorList>
    </citation>
    <scope>NUCLEOTIDE SEQUENCE [LARGE SCALE GENOMIC DNA]</scope>
    <source>
        <strain evidence="1 2">MUT 4182</strain>
    </source>
</reference>
<organism evidence="1 2">
    <name type="scientific">Tulasnella calospora MUT 4182</name>
    <dbReference type="NCBI Taxonomy" id="1051891"/>
    <lineage>
        <taxon>Eukaryota</taxon>
        <taxon>Fungi</taxon>
        <taxon>Dikarya</taxon>
        <taxon>Basidiomycota</taxon>
        <taxon>Agaricomycotina</taxon>
        <taxon>Agaricomycetes</taxon>
        <taxon>Cantharellales</taxon>
        <taxon>Tulasnellaceae</taxon>
        <taxon>Tulasnella</taxon>
    </lineage>
</organism>
<evidence type="ECO:0000313" key="1">
    <source>
        <dbReference type="EMBL" id="KIO16807.1"/>
    </source>
</evidence>
<proteinExistence type="predicted"/>
<dbReference type="HOGENOM" id="CLU_1587715_0_0_1"/>
<dbReference type="STRING" id="1051891.A0A0C3L5A1"/>
<name>A0A0C3L5A1_9AGAM</name>
<evidence type="ECO:0000313" key="2">
    <source>
        <dbReference type="Proteomes" id="UP000054248"/>
    </source>
</evidence>
<accession>A0A0C3L5A1</accession>
<gene>
    <name evidence="1" type="ORF">M407DRAFT_33538</name>
</gene>
<keyword evidence="2" id="KW-1185">Reference proteome</keyword>
<reference evidence="2" key="2">
    <citation type="submission" date="2015-01" db="EMBL/GenBank/DDBJ databases">
        <title>Evolutionary Origins and Diversification of the Mycorrhizal Mutualists.</title>
        <authorList>
            <consortium name="DOE Joint Genome Institute"/>
            <consortium name="Mycorrhizal Genomics Consortium"/>
            <person name="Kohler A."/>
            <person name="Kuo A."/>
            <person name="Nagy L.G."/>
            <person name="Floudas D."/>
            <person name="Copeland A."/>
            <person name="Barry K.W."/>
            <person name="Cichocki N."/>
            <person name="Veneault-Fourrey C."/>
            <person name="LaButti K."/>
            <person name="Lindquist E.A."/>
            <person name="Lipzen A."/>
            <person name="Lundell T."/>
            <person name="Morin E."/>
            <person name="Murat C."/>
            <person name="Riley R."/>
            <person name="Ohm R."/>
            <person name="Sun H."/>
            <person name="Tunlid A."/>
            <person name="Henrissat B."/>
            <person name="Grigoriev I.V."/>
            <person name="Hibbett D.S."/>
            <person name="Martin F."/>
        </authorList>
    </citation>
    <scope>NUCLEOTIDE SEQUENCE [LARGE SCALE GENOMIC DNA]</scope>
    <source>
        <strain evidence="2">MUT 4182</strain>
    </source>
</reference>
<dbReference type="AlphaFoldDB" id="A0A0C3L5A1"/>
<dbReference type="EMBL" id="KN823481">
    <property type="protein sequence ID" value="KIO16807.1"/>
    <property type="molecule type" value="Genomic_DNA"/>
</dbReference>
<protein>
    <submittedName>
        <fullName evidence="1">Uncharacterized protein</fullName>
    </submittedName>
</protein>
<dbReference type="Proteomes" id="UP000054248">
    <property type="component" value="Unassembled WGS sequence"/>
</dbReference>